<evidence type="ECO:0000256" key="3">
    <source>
        <dbReference type="ARBA" id="ARBA00022723"/>
    </source>
</evidence>
<dbReference type="SUPFAM" id="SSF81296">
    <property type="entry name" value="E set domains"/>
    <property type="match status" value="1"/>
</dbReference>
<keyword evidence="8" id="KW-1185">Reference proteome</keyword>
<dbReference type="GO" id="GO:0008482">
    <property type="term" value="F:sulfite oxidase activity"/>
    <property type="evidence" value="ECO:0007669"/>
    <property type="project" value="TreeGrafter"/>
</dbReference>
<protein>
    <submittedName>
        <fullName evidence="7">Molybdopterin containing oxidoreductase</fullName>
    </submittedName>
</protein>
<organism evidence="7 8">
    <name type="scientific">Rhodovarius crocodyli</name>
    <dbReference type="NCBI Taxonomy" id="1979269"/>
    <lineage>
        <taxon>Bacteria</taxon>
        <taxon>Pseudomonadati</taxon>
        <taxon>Pseudomonadota</taxon>
        <taxon>Alphaproteobacteria</taxon>
        <taxon>Acetobacterales</taxon>
        <taxon>Roseomonadaceae</taxon>
        <taxon>Rhodovarius</taxon>
    </lineage>
</organism>
<dbReference type="PANTHER" id="PTHR19372:SF7">
    <property type="entry name" value="SULFITE OXIDASE, MITOCHONDRIAL"/>
    <property type="match status" value="1"/>
</dbReference>
<evidence type="ECO:0000259" key="5">
    <source>
        <dbReference type="Pfam" id="PF00174"/>
    </source>
</evidence>
<dbReference type="EMBL" id="SACL01000001">
    <property type="protein sequence ID" value="RVT99399.1"/>
    <property type="molecule type" value="Genomic_DNA"/>
</dbReference>
<proteinExistence type="predicted"/>
<keyword evidence="3" id="KW-0479">Metal-binding</keyword>
<dbReference type="InterPro" id="IPR008335">
    <property type="entry name" value="Mopterin_OxRdtase_euk"/>
</dbReference>
<dbReference type="InterPro" id="IPR000572">
    <property type="entry name" value="OxRdtase_Mopterin-bd_dom"/>
</dbReference>
<dbReference type="GO" id="GO:0020037">
    <property type="term" value="F:heme binding"/>
    <property type="evidence" value="ECO:0007669"/>
    <property type="project" value="TreeGrafter"/>
</dbReference>
<dbReference type="Gene3D" id="3.90.420.10">
    <property type="entry name" value="Oxidoreductase, molybdopterin-binding domain"/>
    <property type="match status" value="1"/>
</dbReference>
<dbReference type="OrthoDB" id="9778777at2"/>
<dbReference type="GO" id="GO:0030151">
    <property type="term" value="F:molybdenum ion binding"/>
    <property type="evidence" value="ECO:0007669"/>
    <property type="project" value="InterPro"/>
</dbReference>
<evidence type="ECO:0000256" key="1">
    <source>
        <dbReference type="ARBA" id="ARBA00001924"/>
    </source>
</evidence>
<evidence type="ECO:0000259" key="6">
    <source>
        <dbReference type="Pfam" id="PF03404"/>
    </source>
</evidence>
<dbReference type="AlphaFoldDB" id="A0A437MP27"/>
<dbReference type="PANTHER" id="PTHR19372">
    <property type="entry name" value="SULFITE REDUCTASE"/>
    <property type="match status" value="1"/>
</dbReference>
<feature type="domain" description="Moybdenum cofactor oxidoreductase dimerisation" evidence="6">
    <location>
        <begin position="315"/>
        <end position="415"/>
    </location>
</feature>
<gene>
    <name evidence="7" type="ORF">EOD42_04740</name>
</gene>
<dbReference type="CDD" id="cd02110">
    <property type="entry name" value="SO_family_Moco_dimer"/>
    <property type="match status" value="1"/>
</dbReference>
<dbReference type="InterPro" id="IPR005066">
    <property type="entry name" value="MoCF_OxRdtse_dimer"/>
</dbReference>
<name>A0A437MP27_9PROT</name>
<evidence type="ECO:0000256" key="4">
    <source>
        <dbReference type="ARBA" id="ARBA00023002"/>
    </source>
</evidence>
<comment type="cofactor">
    <cofactor evidence="1">
        <name>Mo-molybdopterin</name>
        <dbReference type="ChEBI" id="CHEBI:71302"/>
    </cofactor>
</comment>
<evidence type="ECO:0000313" key="7">
    <source>
        <dbReference type="EMBL" id="RVT99399.1"/>
    </source>
</evidence>
<dbReference type="GO" id="GO:0006790">
    <property type="term" value="P:sulfur compound metabolic process"/>
    <property type="evidence" value="ECO:0007669"/>
    <property type="project" value="TreeGrafter"/>
</dbReference>
<keyword evidence="2" id="KW-0500">Molybdenum</keyword>
<evidence type="ECO:0000256" key="2">
    <source>
        <dbReference type="ARBA" id="ARBA00022505"/>
    </source>
</evidence>
<feature type="domain" description="Oxidoreductase molybdopterin-binding" evidence="5">
    <location>
        <begin position="116"/>
        <end position="286"/>
    </location>
</feature>
<dbReference type="Pfam" id="PF00174">
    <property type="entry name" value="Oxidored_molyb"/>
    <property type="match status" value="1"/>
</dbReference>
<dbReference type="SUPFAM" id="SSF56524">
    <property type="entry name" value="Oxidoreductase molybdopterin-binding domain"/>
    <property type="match status" value="1"/>
</dbReference>
<dbReference type="Pfam" id="PF03404">
    <property type="entry name" value="Mo-co_dimer"/>
    <property type="match status" value="1"/>
</dbReference>
<dbReference type="GO" id="GO:0043546">
    <property type="term" value="F:molybdopterin cofactor binding"/>
    <property type="evidence" value="ECO:0007669"/>
    <property type="project" value="TreeGrafter"/>
</dbReference>
<dbReference type="InterPro" id="IPR014756">
    <property type="entry name" value="Ig_E-set"/>
</dbReference>
<keyword evidence="4" id="KW-0560">Oxidoreductase</keyword>
<comment type="caution">
    <text evidence="7">The sequence shown here is derived from an EMBL/GenBank/DDBJ whole genome shotgun (WGS) entry which is preliminary data.</text>
</comment>
<sequence length="420" mass="45213">MPEGLSTISQPSIGRPLGFLRKWRGIVSGAVMERGVLRDTPRKGRAFVAQGRAARHAGLIGPAWPCLKAMLDRPTHIPGKRSLILLDDPALNAETPAPLLDTALTPNELFFLRNNGTVPEEVPGDWMLNVEGAVRRPLRLTVDQLRTGFPVHEVVAVLECAGNGRATFTPPTDGLAWGPGAVGCARWRGVRMADVLRAAGLLPGALYIAHESPDHAIGKPDRPALSRGIPLDKALAPETLLAFEMNGEPLPRLHGAPLRVVVPGYPGSAWQKWLNRLWVRDCEHDGAKMTGTDYRMPTRPYAPGEAMDPADFRVITDMPVKSLITHHARQGDQVALRGFAWSGHVPVASVVVSGDGGASWAPAVLEPGEGPWAWRRFRGLVPLGGTLMARATDSQGNSQPMAPPWNPRGYLNNAVVAVGI</sequence>
<accession>A0A437MP27</accession>
<dbReference type="Gene3D" id="2.60.40.650">
    <property type="match status" value="1"/>
</dbReference>
<reference evidence="7 8" key="1">
    <citation type="submission" date="2019-01" db="EMBL/GenBank/DDBJ databases">
        <authorList>
            <person name="Chen W.-M."/>
        </authorList>
    </citation>
    <scope>NUCLEOTIDE SEQUENCE [LARGE SCALE GENOMIC DNA]</scope>
    <source>
        <strain evidence="7 8">CCP-6</strain>
    </source>
</reference>
<dbReference type="Proteomes" id="UP000282957">
    <property type="component" value="Unassembled WGS sequence"/>
</dbReference>
<evidence type="ECO:0000313" key="8">
    <source>
        <dbReference type="Proteomes" id="UP000282957"/>
    </source>
</evidence>
<dbReference type="InterPro" id="IPR036374">
    <property type="entry name" value="OxRdtase_Mopterin-bd_sf"/>
</dbReference>
<dbReference type="PRINTS" id="PR00407">
    <property type="entry name" value="EUMOPTERIN"/>
</dbReference>